<dbReference type="AlphaFoldDB" id="A0AAN8SCN2"/>
<dbReference type="Proteomes" id="UP001372834">
    <property type="component" value="Unassembled WGS sequence"/>
</dbReference>
<evidence type="ECO:0000313" key="2">
    <source>
        <dbReference type="Proteomes" id="UP001372834"/>
    </source>
</evidence>
<evidence type="ECO:0000313" key="1">
    <source>
        <dbReference type="EMBL" id="KAK6643649.1"/>
    </source>
</evidence>
<sequence>MDLHLRWKLCELFAEAVSDESFSVRVKNKYPLRDISSMQQHLSIKTNKNGTKSCYMQLNAERSFRVGGIMFLTDVKNDYHRHWSRNNRSYYFYCPLSTDKFYESEREKGKKVYSEFKDTFQSRKLWLCEADSNLTADEVKRQIEQFSTSVFDKTRKDSK</sequence>
<gene>
    <name evidence="1" type="ORF">RUM43_005159</name>
</gene>
<organism evidence="1 2">
    <name type="scientific">Polyplax serrata</name>
    <name type="common">Common mouse louse</name>
    <dbReference type="NCBI Taxonomy" id="468196"/>
    <lineage>
        <taxon>Eukaryota</taxon>
        <taxon>Metazoa</taxon>
        <taxon>Ecdysozoa</taxon>
        <taxon>Arthropoda</taxon>
        <taxon>Hexapoda</taxon>
        <taxon>Insecta</taxon>
        <taxon>Pterygota</taxon>
        <taxon>Neoptera</taxon>
        <taxon>Paraneoptera</taxon>
        <taxon>Psocodea</taxon>
        <taxon>Troctomorpha</taxon>
        <taxon>Phthiraptera</taxon>
        <taxon>Anoplura</taxon>
        <taxon>Polyplacidae</taxon>
        <taxon>Polyplax</taxon>
    </lineage>
</organism>
<dbReference type="EMBL" id="JAWJWE010000002">
    <property type="protein sequence ID" value="KAK6643649.1"/>
    <property type="molecule type" value="Genomic_DNA"/>
</dbReference>
<accession>A0AAN8SCN2</accession>
<name>A0AAN8SCN2_POLSC</name>
<reference evidence="1 2" key="1">
    <citation type="submission" date="2023-10" db="EMBL/GenBank/DDBJ databases">
        <title>Genomes of two closely related lineages of the louse Polyplax serrata with different host specificities.</title>
        <authorList>
            <person name="Martinu J."/>
            <person name="Tarabai H."/>
            <person name="Stefka J."/>
            <person name="Hypsa V."/>
        </authorList>
    </citation>
    <scope>NUCLEOTIDE SEQUENCE [LARGE SCALE GENOMIC DNA]</scope>
    <source>
        <strain evidence="1">HR10_N</strain>
    </source>
</reference>
<comment type="caution">
    <text evidence="1">The sequence shown here is derived from an EMBL/GenBank/DDBJ whole genome shotgun (WGS) entry which is preliminary data.</text>
</comment>
<proteinExistence type="predicted"/>
<protein>
    <submittedName>
        <fullName evidence="1">Uncharacterized protein</fullName>
    </submittedName>
</protein>